<protein>
    <submittedName>
        <fullName evidence="3">Uncharacterized protein</fullName>
    </submittedName>
</protein>
<accession>A0ABQ9H130</accession>
<feature type="compositionally biased region" description="Polar residues" evidence="1">
    <location>
        <begin position="55"/>
        <end position="65"/>
    </location>
</feature>
<feature type="region of interest" description="Disordered" evidence="1">
    <location>
        <begin position="1811"/>
        <end position="1832"/>
    </location>
</feature>
<feature type="compositionally biased region" description="Pro residues" evidence="1">
    <location>
        <begin position="1819"/>
        <end position="1832"/>
    </location>
</feature>
<sequence length="2172" mass="244012">MTRSAAKCTKVRYVAGLLIYMAYLRARSSSSPARFLIASVIAKSLHVPTARRVEQQGSSPTQKQNESGERRREDREVDSNYCVGCYSTNTSRSQSTAKKVEYLLTCDIKPSGATLLRQPRELAECSRSALTRSIGRAICNRITTLKPANKLKFTTDVSSGCTKYTSVVGFTVHMPVSAFSLKCMQVAVACGEVLQGKLVLAHYCTFSVHAAGASNHHAAWGELNAFQTTLQRPAPRIQNACVCITLAIGPHGVWQLLENGVQLSPSSVTADNQCAVYIGIFVHKAWKLAGDRMQLTAAYLARVHHAPLAGKARDLSCVHFSQELINPRADYSCLSTSTRNSGRVTNCVRAEKMRESPSAYSHVALCFERETLQPEGEETQLRRELCYSPRLTSGAGGRRRVKNKREEISDPAGATKRTERRRPSPSRACYCACVCAHPRDAQRRLREEAAACVEARETERQVEKHGQYEKEVDSILGVFCLLHVTYCSKCAGGVCLSIEKIAIVFFSIITVFMFILINAPFVDICVEKIILVNTCSSVDCVQSPARKMTYFRPRDVEAFSLYTVNMNCEYGLPLTSSKTEPRPASSLSDCRLCRFCDRVFTFGQKAHRHERITCNKSPFRMRKNYENGHTQFVQGDKLRNHIKNCNNSCFESQQKMPSIPLARSVGTDYTDNYDEIVNAKDGMSGVIGSDNADDDDRYFLDALTHPFDIFAATRDVKKAEDFENTAYLFPGNPNEPVDRLHIRVLSPIPIQRLSEHHLSRAEDGSAPPNGAEDRQLQLQPQTHSPHVKYTTPDSPLSYYSGATGMKGLGKREIPEKTRRPAASSGTIPACENLEAALPGIETGFSRWEAVVTLGAVSYVIRAADQETWRWVCPTVVNLLLESASGYMNKAGTFQLYCNSSSVRIERVSEEVWAAYNIEVLRADGGEEVRIEQRWNEGRGKRKIPEKTIVRHYSHLRKSGNRTRAHDGAVARYSPPIENNRVRIPVGIAPGYPHVGIKPEDFLGDFPFSPAFAYRCLVAIYLETALKSWMDPPWEPHVQGQEARERYGRQLHARLAPHRSYAQDVQCSLSLDRHMNKVMMPLAMLNIHKSEEYTAWIQVDIKQGSGKCSFCQIPEKTRRLATSTGTIYTCENPGVTPPGIEPGSPRWEASRVTTIQPHTEEGDMSFVKNLLGFKHSATQFERQAGGVLKDHALLLTTFHQYGHVLYLKLNYLQFVYIVTDIPWFRLGSNNAVTSTSKHAEWSGSMCEEIPAQQATVASAMKEGELIMIRVGIIMELAMFDVVQSSLDETPMQIRRDTIVKAKQNLEGQPKLNFEMVSSYCSPNQLDTRPSQNYETIKTMPLSTLTYSTTQPYNRPIALRPRLDEVISLTKLSKKGSSARRTELQATRSRPAWSRTEYETVVQSEQQEKRTSVWSLPCLRMNSRNTRGSINSITANKGATGPIFTSHSGPDRMIMGQKILLAVLSMIQADSRSISSPSKWKPFSAVELDSRPMRRHPFNQFLALLPRRGNYLVQLWSHHLQNNKDQLGFELTKMKYLWLSSYKWDIEEMGYLSVRTGLSKRVERGRVDRSKCLDFVLVVPIALEMLRKLFHRESYHCLPIYVYTGNGQMTHRIPPPPNLPIRVNLPAGNSSIVSSMLLHGSMERCQNEKAEETGDPRENSLTNGIVRHDSHLRNSDLFSPECIMYRSYSISKSTGSHIFEYASACRSHVHDIPWNGNMINEEIIDPISLSDADGEELISQMTWSVFFFCRVLPAPHCRWRGVAWRGAVPCVATQGESVSAACERPCCHVTPVQNNATSVPANTLYLPALWANRKEGREPDPPPPTDPPSFLFEPPPPKVLPSPTVGGVRIAVAATRPLVYLITEYSSRRFVAVALEQAREHGPELMATNRRMNKVMRLMAILIFRKAEEYVTYMQVDLKQLFQKYSVNREQSATVNTVGEGEMYLKGAKICMLRYADYTLPLDKDSREGTNGLRAEVACMTDVSHVNCILRRDSCIEDKQCYVPLLDIPEIIFIQENYPKKKVDFEAEDGNERRLSNIVVHWLLGRAVRQQVCAPEHGRLEVQTSDTDGEELLDSTISKHHFYEIPTAGYTVRQVNKGFEVTFSVPEFAVRAQVHSKMSLSAKGTSYVPFIRSYLETVCLMFAASTSRQPSGTGPFVNLRSHVFSHLHKSTVNV</sequence>
<feature type="compositionally biased region" description="Basic and acidic residues" evidence="1">
    <location>
        <begin position="66"/>
        <end position="75"/>
    </location>
</feature>
<feature type="region of interest" description="Disordered" evidence="1">
    <location>
        <begin position="50"/>
        <end position="75"/>
    </location>
</feature>
<comment type="caution">
    <text evidence="3">The sequence shown here is derived from an EMBL/GenBank/DDBJ whole genome shotgun (WGS) entry which is preliminary data.</text>
</comment>
<keyword evidence="2" id="KW-0812">Transmembrane</keyword>
<evidence type="ECO:0000256" key="2">
    <source>
        <dbReference type="SAM" id="Phobius"/>
    </source>
</evidence>
<name>A0ABQ9H130_9NEOP</name>
<keyword evidence="4" id="KW-1185">Reference proteome</keyword>
<reference evidence="3 4" key="1">
    <citation type="submission" date="2023-02" db="EMBL/GenBank/DDBJ databases">
        <title>LHISI_Scaffold_Assembly.</title>
        <authorList>
            <person name="Stuart O.P."/>
            <person name="Cleave R."/>
            <person name="Magrath M.J.L."/>
            <person name="Mikheyev A.S."/>
        </authorList>
    </citation>
    <scope>NUCLEOTIDE SEQUENCE [LARGE SCALE GENOMIC DNA]</scope>
    <source>
        <strain evidence="3">Daus_M_001</strain>
        <tissue evidence="3">Leg muscle</tissue>
    </source>
</reference>
<dbReference type="Proteomes" id="UP001159363">
    <property type="component" value="Chromosome 7"/>
</dbReference>
<feature type="transmembrane region" description="Helical" evidence="2">
    <location>
        <begin position="503"/>
        <end position="522"/>
    </location>
</feature>
<keyword evidence="2" id="KW-0472">Membrane</keyword>
<keyword evidence="2" id="KW-1133">Transmembrane helix</keyword>
<dbReference type="EMBL" id="JARBHB010000008">
    <property type="protein sequence ID" value="KAJ8878009.1"/>
    <property type="molecule type" value="Genomic_DNA"/>
</dbReference>
<evidence type="ECO:0000256" key="1">
    <source>
        <dbReference type="SAM" id="MobiDB-lite"/>
    </source>
</evidence>
<gene>
    <name evidence="3" type="ORF">PR048_022472</name>
</gene>
<proteinExistence type="predicted"/>
<evidence type="ECO:0000313" key="4">
    <source>
        <dbReference type="Proteomes" id="UP001159363"/>
    </source>
</evidence>
<feature type="region of interest" description="Disordered" evidence="1">
    <location>
        <begin position="394"/>
        <end position="421"/>
    </location>
</feature>
<feature type="transmembrane region" description="Helical" evidence="2">
    <location>
        <begin position="475"/>
        <end position="496"/>
    </location>
</feature>
<organism evidence="3 4">
    <name type="scientific">Dryococelus australis</name>
    <dbReference type="NCBI Taxonomy" id="614101"/>
    <lineage>
        <taxon>Eukaryota</taxon>
        <taxon>Metazoa</taxon>
        <taxon>Ecdysozoa</taxon>
        <taxon>Arthropoda</taxon>
        <taxon>Hexapoda</taxon>
        <taxon>Insecta</taxon>
        <taxon>Pterygota</taxon>
        <taxon>Neoptera</taxon>
        <taxon>Polyneoptera</taxon>
        <taxon>Phasmatodea</taxon>
        <taxon>Verophasmatodea</taxon>
        <taxon>Anareolatae</taxon>
        <taxon>Phasmatidae</taxon>
        <taxon>Eurycanthinae</taxon>
        <taxon>Dryococelus</taxon>
    </lineage>
</organism>
<evidence type="ECO:0000313" key="3">
    <source>
        <dbReference type="EMBL" id="KAJ8878009.1"/>
    </source>
</evidence>